<dbReference type="SUPFAM" id="SSF47413">
    <property type="entry name" value="lambda repressor-like DNA-binding domains"/>
    <property type="match status" value="1"/>
</dbReference>
<dbReference type="Pfam" id="PF13560">
    <property type="entry name" value="HTH_31"/>
    <property type="match status" value="1"/>
</dbReference>
<evidence type="ECO:0000313" key="2">
    <source>
        <dbReference type="EMBL" id="WTW67139.1"/>
    </source>
</evidence>
<protein>
    <submittedName>
        <fullName evidence="2">Helix-turn-helix transcriptional regulator</fullName>
    </submittedName>
</protein>
<reference evidence="2" key="1">
    <citation type="submission" date="2022-10" db="EMBL/GenBank/DDBJ databases">
        <title>The complete genomes of actinobacterial strains from the NBC collection.</title>
        <authorList>
            <person name="Joergensen T.S."/>
            <person name="Alvarez Arevalo M."/>
            <person name="Sterndorff E.B."/>
            <person name="Faurdal D."/>
            <person name="Vuksanovic O."/>
            <person name="Mourched A.-S."/>
            <person name="Charusanti P."/>
            <person name="Shaw S."/>
            <person name="Blin K."/>
            <person name="Weber T."/>
        </authorList>
    </citation>
    <scope>NUCLEOTIDE SEQUENCE</scope>
    <source>
        <strain evidence="2">NBC_00008</strain>
    </source>
</reference>
<dbReference type="Pfam" id="PF17765">
    <property type="entry name" value="MLTR_LBD"/>
    <property type="match status" value="1"/>
</dbReference>
<sequence>MAPPPHSLGDFLRARRALVRPEEVGLASSSRRRLPGLRREEVAALAGISAAYYVRLERGRDRRPSPEVTNALARVLLLDADARAHLHTLAQGRPASHPAPYAPETVPEPVRQLVLSRTDTPAFVQGRYQDVLVANALATALSPSYRVGVNLLRAAFLGTQVRELYDDWGAVSASVVASLRALAGSVPTDPRFAALIAELRSGSEEFALLWDRYDVRPRTAGTTRLFHPTLGVLDLRYEKLSVLPDEGQVLVVYHAPPGSREAALFASLAATAARRPEEPPA</sequence>
<dbReference type="CDD" id="cd00093">
    <property type="entry name" value="HTH_XRE"/>
    <property type="match status" value="1"/>
</dbReference>
<dbReference type="PANTHER" id="PTHR35010:SF2">
    <property type="entry name" value="BLL4672 PROTEIN"/>
    <property type="match status" value="1"/>
</dbReference>
<evidence type="ECO:0000259" key="1">
    <source>
        <dbReference type="PROSITE" id="PS50943"/>
    </source>
</evidence>
<dbReference type="PROSITE" id="PS50943">
    <property type="entry name" value="HTH_CROC1"/>
    <property type="match status" value="1"/>
</dbReference>
<dbReference type="EMBL" id="CP108313">
    <property type="protein sequence ID" value="WTW67139.1"/>
    <property type="molecule type" value="Genomic_DNA"/>
</dbReference>
<proteinExistence type="predicted"/>
<dbReference type="GO" id="GO:0003677">
    <property type="term" value="F:DNA binding"/>
    <property type="evidence" value="ECO:0007669"/>
    <property type="project" value="InterPro"/>
</dbReference>
<organism evidence="2">
    <name type="scientific">Streptomyces sp. NBC_00008</name>
    <dbReference type="NCBI Taxonomy" id="2903610"/>
    <lineage>
        <taxon>Bacteria</taxon>
        <taxon>Bacillati</taxon>
        <taxon>Actinomycetota</taxon>
        <taxon>Actinomycetes</taxon>
        <taxon>Kitasatosporales</taxon>
        <taxon>Streptomycetaceae</taxon>
        <taxon>Streptomyces</taxon>
    </lineage>
</organism>
<name>A0AAU2VHW4_9ACTN</name>
<dbReference type="PANTHER" id="PTHR35010">
    <property type="entry name" value="BLL4672 PROTEIN-RELATED"/>
    <property type="match status" value="1"/>
</dbReference>
<gene>
    <name evidence="2" type="ORF">OG398_02035</name>
</gene>
<dbReference type="InterPro" id="IPR041413">
    <property type="entry name" value="MLTR_LBD"/>
</dbReference>
<dbReference type="SMART" id="SM00530">
    <property type="entry name" value="HTH_XRE"/>
    <property type="match status" value="1"/>
</dbReference>
<dbReference type="AlphaFoldDB" id="A0AAU2VHW4"/>
<feature type="domain" description="HTH cro/C1-type" evidence="1">
    <location>
        <begin position="32"/>
        <end position="83"/>
    </location>
</feature>
<dbReference type="InterPro" id="IPR010982">
    <property type="entry name" value="Lambda_DNA-bd_dom_sf"/>
</dbReference>
<dbReference type="Gene3D" id="1.10.260.40">
    <property type="entry name" value="lambda repressor-like DNA-binding domains"/>
    <property type="match status" value="1"/>
</dbReference>
<accession>A0AAU2VHW4</accession>
<dbReference type="InterPro" id="IPR001387">
    <property type="entry name" value="Cro/C1-type_HTH"/>
</dbReference>
<dbReference type="Gene3D" id="3.30.450.180">
    <property type="match status" value="1"/>
</dbReference>